<dbReference type="Pfam" id="PF07963">
    <property type="entry name" value="N_methyl"/>
    <property type="match status" value="1"/>
</dbReference>
<dbReference type="GO" id="GO:0015627">
    <property type="term" value="C:type II protein secretion system complex"/>
    <property type="evidence" value="ECO:0007669"/>
    <property type="project" value="InterPro"/>
</dbReference>
<comment type="caution">
    <text evidence="7">The sequence shown here is derived from an EMBL/GenBank/DDBJ whole genome shotgun (WGS) entry which is preliminary data.</text>
</comment>
<dbReference type="GO" id="GO:0016020">
    <property type="term" value="C:membrane"/>
    <property type="evidence" value="ECO:0007669"/>
    <property type="project" value="UniProtKB-SubCell"/>
</dbReference>
<dbReference type="InterPro" id="IPR012902">
    <property type="entry name" value="N_methyl_site"/>
</dbReference>
<evidence type="ECO:0000313" key="8">
    <source>
        <dbReference type="Proteomes" id="UP000177480"/>
    </source>
</evidence>
<evidence type="ECO:0000256" key="3">
    <source>
        <dbReference type="ARBA" id="ARBA00022692"/>
    </source>
</evidence>
<accession>A0A1G2FYC2</accession>
<dbReference type="InterPro" id="IPR002416">
    <property type="entry name" value="T2SS_protein-GspH"/>
</dbReference>
<name>A0A1G2FYC2_9BACT</name>
<dbReference type="Proteomes" id="UP000177480">
    <property type="component" value="Unassembled WGS sequence"/>
</dbReference>
<dbReference type="PANTHER" id="PTHR30093">
    <property type="entry name" value="GENERAL SECRETION PATHWAY PROTEIN G"/>
    <property type="match status" value="1"/>
</dbReference>
<proteinExistence type="predicted"/>
<feature type="transmembrane region" description="Helical" evidence="6">
    <location>
        <begin position="20"/>
        <end position="40"/>
    </location>
</feature>
<dbReference type="EMBL" id="MHNK01000020">
    <property type="protein sequence ID" value="OGZ43049.1"/>
    <property type="molecule type" value="Genomic_DNA"/>
</dbReference>
<evidence type="ECO:0008006" key="9">
    <source>
        <dbReference type="Google" id="ProtNLM"/>
    </source>
</evidence>
<dbReference type="Gene3D" id="3.30.700.10">
    <property type="entry name" value="Glycoprotein, Type 4 Pilin"/>
    <property type="match status" value="1"/>
</dbReference>
<keyword evidence="5 6" id="KW-0472">Membrane</keyword>
<comment type="subcellular location">
    <subcellularLocation>
        <location evidence="1">Membrane</location>
        <topology evidence="1">Single-pass membrane protein</topology>
    </subcellularLocation>
</comment>
<organism evidence="7 8">
    <name type="scientific">Candidatus Ryanbacteria bacterium RIFCSPHIGHO2_01_FULL_45_22</name>
    <dbReference type="NCBI Taxonomy" id="1802114"/>
    <lineage>
        <taxon>Bacteria</taxon>
        <taxon>Candidatus Ryaniibacteriota</taxon>
    </lineage>
</organism>
<dbReference type="NCBIfam" id="TIGR02532">
    <property type="entry name" value="IV_pilin_GFxxxE"/>
    <property type="match status" value="1"/>
</dbReference>
<sequence length="181" mass="18015">MKLFKEQKACLSGRQGFTLIELLVVIAIIGILASIVLASLNTARNKAKDARIQASIAQVRSIAETTYDGATYPAAFVTPTWGAGTAPACTTLGAGIDASLGQLDADIRGQQGAGSCTTAAAANTGASGKVGVYIVKAAGNAAYAAYVGLVGSSPSGWCVDSLGASRAYALAAANPTGSVCP</sequence>
<dbReference type="AlphaFoldDB" id="A0A1G2FYC2"/>
<evidence type="ECO:0000256" key="4">
    <source>
        <dbReference type="ARBA" id="ARBA00022989"/>
    </source>
</evidence>
<keyword evidence="4 6" id="KW-1133">Transmembrane helix</keyword>
<reference evidence="7 8" key="1">
    <citation type="journal article" date="2016" name="Nat. Commun.">
        <title>Thousands of microbial genomes shed light on interconnected biogeochemical processes in an aquifer system.</title>
        <authorList>
            <person name="Anantharaman K."/>
            <person name="Brown C.T."/>
            <person name="Hug L.A."/>
            <person name="Sharon I."/>
            <person name="Castelle C.J."/>
            <person name="Probst A.J."/>
            <person name="Thomas B.C."/>
            <person name="Singh A."/>
            <person name="Wilkins M.J."/>
            <person name="Karaoz U."/>
            <person name="Brodie E.L."/>
            <person name="Williams K.H."/>
            <person name="Hubbard S.S."/>
            <person name="Banfield J.F."/>
        </authorList>
    </citation>
    <scope>NUCLEOTIDE SEQUENCE [LARGE SCALE GENOMIC DNA]</scope>
</reference>
<keyword evidence="2" id="KW-0488">Methylation</keyword>
<evidence type="ECO:0000256" key="2">
    <source>
        <dbReference type="ARBA" id="ARBA00022481"/>
    </source>
</evidence>
<evidence type="ECO:0000313" key="7">
    <source>
        <dbReference type="EMBL" id="OGZ43049.1"/>
    </source>
</evidence>
<protein>
    <recommendedName>
        <fullName evidence="9">Type II secretion system protein GspG C-terminal domain-containing protein</fullName>
    </recommendedName>
</protein>
<dbReference type="PROSITE" id="PS00409">
    <property type="entry name" value="PROKAR_NTER_METHYL"/>
    <property type="match status" value="1"/>
</dbReference>
<evidence type="ECO:0000256" key="1">
    <source>
        <dbReference type="ARBA" id="ARBA00004167"/>
    </source>
</evidence>
<evidence type="ECO:0000256" key="5">
    <source>
        <dbReference type="ARBA" id="ARBA00023136"/>
    </source>
</evidence>
<evidence type="ECO:0000256" key="6">
    <source>
        <dbReference type="SAM" id="Phobius"/>
    </source>
</evidence>
<dbReference type="SUPFAM" id="SSF54523">
    <property type="entry name" value="Pili subunits"/>
    <property type="match status" value="1"/>
</dbReference>
<gene>
    <name evidence="7" type="ORF">A2719_01650</name>
</gene>
<keyword evidence="3 6" id="KW-0812">Transmembrane</keyword>
<dbReference type="PRINTS" id="PR00885">
    <property type="entry name" value="BCTERIALGSPH"/>
</dbReference>
<dbReference type="InterPro" id="IPR045584">
    <property type="entry name" value="Pilin-like"/>
</dbReference>
<dbReference type="STRING" id="1802114.A2719_01650"/>
<dbReference type="GO" id="GO:0015628">
    <property type="term" value="P:protein secretion by the type II secretion system"/>
    <property type="evidence" value="ECO:0007669"/>
    <property type="project" value="InterPro"/>
</dbReference>